<dbReference type="Pfam" id="PF18932">
    <property type="entry name" value="DUF5681"/>
    <property type="match status" value="1"/>
</dbReference>
<evidence type="ECO:0000313" key="3">
    <source>
        <dbReference type="EMBL" id="MDU0343491.1"/>
    </source>
</evidence>
<dbReference type="Proteomes" id="UP001254257">
    <property type="component" value="Unassembled WGS sequence"/>
</dbReference>
<protein>
    <submittedName>
        <fullName evidence="3">DUF5681 domain-containing protein</fullName>
    </submittedName>
</protein>
<accession>A0ABU3SFM3</accession>
<feature type="region of interest" description="Disordered" evidence="1">
    <location>
        <begin position="1"/>
        <end position="43"/>
    </location>
</feature>
<feature type="compositionally biased region" description="Acidic residues" evidence="1">
    <location>
        <begin position="133"/>
        <end position="151"/>
    </location>
</feature>
<feature type="compositionally biased region" description="Acidic residues" evidence="1">
    <location>
        <begin position="1"/>
        <end position="11"/>
    </location>
</feature>
<dbReference type="RefSeq" id="WP_316021203.1">
    <property type="nucleotide sequence ID" value="NZ_JAWDID010000071.1"/>
</dbReference>
<feature type="region of interest" description="Disordered" evidence="1">
    <location>
        <begin position="130"/>
        <end position="151"/>
    </location>
</feature>
<dbReference type="EMBL" id="JAWDID010000071">
    <property type="protein sequence ID" value="MDU0343491.1"/>
    <property type="molecule type" value="Genomic_DNA"/>
</dbReference>
<evidence type="ECO:0000313" key="4">
    <source>
        <dbReference type="Proteomes" id="UP001254257"/>
    </source>
</evidence>
<name>A0ABU3SFM3_9HYPH</name>
<sequence length="151" mass="16832">MANDGSDDDEQAPYPVGYRKPPPEHRFKPGETGNPRGRPKKSRNLNTLLEAELDRPVFIKEHGRHLRIAKREAIVKRLVTDAINGDHRTLALLLKAGRVTPQPEPIDFDIGSDADLEAYLQRALAARRKEALDEPVEADAEEAPPDVDVSE</sequence>
<keyword evidence="4" id="KW-1185">Reference proteome</keyword>
<comment type="caution">
    <text evidence="3">The sequence shown here is derived from an EMBL/GenBank/DDBJ whole genome shotgun (WGS) entry which is preliminary data.</text>
</comment>
<organism evidence="3 4">
    <name type="scientific">Bosea rubneri</name>
    <dbReference type="NCBI Taxonomy" id="3075434"/>
    <lineage>
        <taxon>Bacteria</taxon>
        <taxon>Pseudomonadati</taxon>
        <taxon>Pseudomonadota</taxon>
        <taxon>Alphaproteobacteria</taxon>
        <taxon>Hyphomicrobiales</taxon>
        <taxon>Boseaceae</taxon>
        <taxon>Bosea</taxon>
    </lineage>
</organism>
<feature type="domain" description="DUF5681" evidence="2">
    <location>
        <begin position="24"/>
        <end position="97"/>
    </location>
</feature>
<evidence type="ECO:0000256" key="1">
    <source>
        <dbReference type="SAM" id="MobiDB-lite"/>
    </source>
</evidence>
<dbReference type="InterPro" id="IPR043736">
    <property type="entry name" value="DUF5681"/>
</dbReference>
<reference evidence="3 4" key="1">
    <citation type="submission" date="2023-09" db="EMBL/GenBank/DDBJ databases">
        <title>Whole genome shotgun sequencing (WGS) of Bosea sp. ZW T0_25, isolated from stored onions (Allium cepa).</title>
        <authorList>
            <person name="Stoll D.A."/>
            <person name="Huch M."/>
        </authorList>
    </citation>
    <scope>NUCLEOTIDE SEQUENCE [LARGE SCALE GENOMIC DNA]</scope>
    <source>
        <strain evidence="3 4">ZW T0_25</strain>
    </source>
</reference>
<proteinExistence type="predicted"/>
<evidence type="ECO:0000259" key="2">
    <source>
        <dbReference type="Pfam" id="PF18932"/>
    </source>
</evidence>
<gene>
    <name evidence="3" type="ORF">RKE40_26690</name>
</gene>